<feature type="transmembrane region" description="Helical" evidence="1">
    <location>
        <begin position="43"/>
        <end position="66"/>
    </location>
</feature>
<accession>A0A7Z7LDW8</accession>
<evidence type="ECO:0000259" key="2">
    <source>
        <dbReference type="Pfam" id="PF12773"/>
    </source>
</evidence>
<keyword evidence="4" id="KW-1185">Reference proteome</keyword>
<evidence type="ECO:0000256" key="1">
    <source>
        <dbReference type="SAM" id="Phobius"/>
    </source>
</evidence>
<proteinExistence type="predicted"/>
<dbReference type="KEGG" id="minf:MESINF_0441"/>
<dbReference type="Proteomes" id="UP000250796">
    <property type="component" value="Chromosome MESINF"/>
</dbReference>
<dbReference type="AlphaFoldDB" id="A0A7Z7LDW8"/>
<sequence length="168" mass="18802">MYNRLEDSTRIIIGIIGGIIYAVGVGLIIFSFASFFLAPAIGMVFTSMFTLVILGIVASSIGRALVGMARTRKYSGPLDDQRSLRREVQEDMTYNYTFVSDREAKTERKKSQSYSRCPECDAENDDRASTCQNCGASLVGYKKCSLCYKLNEMDKRFCSNCGHDFNLD</sequence>
<keyword evidence="1" id="KW-1133">Transmembrane helix</keyword>
<feature type="transmembrane region" description="Helical" evidence="1">
    <location>
        <begin position="12"/>
        <end position="37"/>
    </location>
</feature>
<reference evidence="3 4" key="1">
    <citation type="submission" date="2017-01" db="EMBL/GenBank/DDBJ databases">
        <authorList>
            <person name="Erauso G."/>
        </authorList>
    </citation>
    <scope>NUCLEOTIDE SEQUENCE [LARGE SCALE GENOMIC DNA]</scope>
    <source>
        <strain evidence="3">MESINF1</strain>
    </source>
</reference>
<dbReference type="InterPro" id="IPR025874">
    <property type="entry name" value="DZR"/>
</dbReference>
<evidence type="ECO:0000313" key="3">
    <source>
        <dbReference type="EMBL" id="SSC11890.1"/>
    </source>
</evidence>
<dbReference type="Pfam" id="PF12773">
    <property type="entry name" value="DZR"/>
    <property type="match status" value="1"/>
</dbReference>
<name>A0A7Z7LDW8_9BACT</name>
<keyword evidence="1" id="KW-0812">Transmembrane</keyword>
<protein>
    <recommendedName>
        <fullName evidence="2">DZANK-type domain-containing protein</fullName>
    </recommendedName>
</protein>
<evidence type="ECO:0000313" key="4">
    <source>
        <dbReference type="Proteomes" id="UP000250796"/>
    </source>
</evidence>
<dbReference type="EMBL" id="LS974202">
    <property type="protein sequence ID" value="SSC11890.1"/>
    <property type="molecule type" value="Genomic_DNA"/>
</dbReference>
<gene>
    <name evidence="3" type="ORF">MESINF_0441</name>
</gene>
<organism evidence="3 4">
    <name type="scientific">Mesotoga infera</name>
    <dbReference type="NCBI Taxonomy" id="1236046"/>
    <lineage>
        <taxon>Bacteria</taxon>
        <taxon>Thermotogati</taxon>
        <taxon>Thermotogota</taxon>
        <taxon>Thermotogae</taxon>
        <taxon>Kosmotogales</taxon>
        <taxon>Kosmotogaceae</taxon>
        <taxon>Mesotoga</taxon>
    </lineage>
</organism>
<dbReference type="RefSeq" id="WP_169698324.1">
    <property type="nucleotide sequence ID" value="NZ_LS974202.1"/>
</dbReference>
<keyword evidence="1" id="KW-0472">Membrane</keyword>
<feature type="domain" description="DZANK-type" evidence="2">
    <location>
        <begin position="117"/>
        <end position="162"/>
    </location>
</feature>